<protein>
    <submittedName>
        <fullName evidence="6">Uncharacterized protein</fullName>
    </submittedName>
</protein>
<evidence type="ECO:0000256" key="5">
    <source>
        <dbReference type="SAM" id="Phobius"/>
    </source>
</evidence>
<keyword evidence="4 5" id="KW-0472">Membrane</keyword>
<comment type="caution">
    <text evidence="6">The sequence shown here is derived from an EMBL/GenBank/DDBJ whole genome shotgun (WGS) entry which is preliminary data.</text>
</comment>
<comment type="subcellular location">
    <subcellularLocation>
        <location evidence="1">Endomembrane system</location>
        <topology evidence="1">Multi-pass membrane protein</topology>
    </subcellularLocation>
</comment>
<dbReference type="EMBL" id="JAAAJB010000227">
    <property type="protein sequence ID" value="KAG0261090.1"/>
    <property type="molecule type" value="Genomic_DNA"/>
</dbReference>
<keyword evidence="7" id="KW-1185">Reference proteome</keyword>
<evidence type="ECO:0000256" key="2">
    <source>
        <dbReference type="ARBA" id="ARBA00022692"/>
    </source>
</evidence>
<evidence type="ECO:0000256" key="3">
    <source>
        <dbReference type="ARBA" id="ARBA00022989"/>
    </source>
</evidence>
<dbReference type="InterPro" id="IPR006838">
    <property type="entry name" value="ADTRP_AIG1"/>
</dbReference>
<evidence type="ECO:0000313" key="7">
    <source>
        <dbReference type="Proteomes" id="UP000807716"/>
    </source>
</evidence>
<dbReference type="PANTHER" id="PTHR12242:SF1">
    <property type="entry name" value="MYND-TYPE DOMAIN-CONTAINING PROTEIN"/>
    <property type="match status" value="1"/>
</dbReference>
<feature type="transmembrane region" description="Helical" evidence="5">
    <location>
        <begin position="30"/>
        <end position="51"/>
    </location>
</feature>
<feature type="transmembrane region" description="Helical" evidence="5">
    <location>
        <begin position="108"/>
        <end position="128"/>
    </location>
</feature>
<dbReference type="GO" id="GO:0016020">
    <property type="term" value="C:membrane"/>
    <property type="evidence" value="ECO:0007669"/>
    <property type="project" value="InterPro"/>
</dbReference>
<gene>
    <name evidence="6" type="ORF">DFQ27_003154</name>
</gene>
<dbReference type="OrthoDB" id="419711at2759"/>
<feature type="transmembrane region" description="Helical" evidence="5">
    <location>
        <begin position="209"/>
        <end position="228"/>
    </location>
</feature>
<dbReference type="Pfam" id="PF04750">
    <property type="entry name" value="Far-17a_AIG1"/>
    <property type="match status" value="1"/>
</dbReference>
<evidence type="ECO:0000256" key="1">
    <source>
        <dbReference type="ARBA" id="ARBA00004127"/>
    </source>
</evidence>
<name>A0A9P6U583_9FUNG</name>
<feature type="transmembrane region" description="Helical" evidence="5">
    <location>
        <begin position="140"/>
        <end position="159"/>
    </location>
</feature>
<keyword evidence="2 5" id="KW-0812">Transmembrane</keyword>
<sequence>MSAVVRICKLDDVEPERFVTSNIVRPKTLLIIRSVLTLYIWSALLSTWITARSAGGYLRFFTNLSFIGLCFYMLCTCIWSFGYLRQTPTSRVAWLNDRSPWWARLHQLLYSSIICFHFVVPIVFWTMLSVGMDKMTTVEKWQNVSVHAFDGVVALSELILNRNVLVPRHSVIVASVMVLYMFLTFVVYASDGTWVYPFLNWSKGPIVAASYVGIGVGMFIIFFLLMIVHRLRNNWGDRRPVVLELASHQQSGSLCKETSATELNIV</sequence>
<dbReference type="Proteomes" id="UP000807716">
    <property type="component" value="Unassembled WGS sequence"/>
</dbReference>
<dbReference type="GO" id="GO:0012505">
    <property type="term" value="C:endomembrane system"/>
    <property type="evidence" value="ECO:0007669"/>
    <property type="project" value="UniProtKB-SubCell"/>
</dbReference>
<reference evidence="6" key="1">
    <citation type="journal article" date="2020" name="Fungal Divers.">
        <title>Resolving the Mortierellaceae phylogeny through synthesis of multi-gene phylogenetics and phylogenomics.</title>
        <authorList>
            <person name="Vandepol N."/>
            <person name="Liber J."/>
            <person name="Desiro A."/>
            <person name="Na H."/>
            <person name="Kennedy M."/>
            <person name="Barry K."/>
            <person name="Grigoriev I.V."/>
            <person name="Miller A.N."/>
            <person name="O'Donnell K."/>
            <person name="Stajich J.E."/>
            <person name="Bonito G."/>
        </authorList>
    </citation>
    <scope>NUCLEOTIDE SEQUENCE</scope>
    <source>
        <strain evidence="6">BC1065</strain>
    </source>
</reference>
<dbReference type="PANTHER" id="PTHR12242">
    <property type="entry name" value="OS02G0130600 PROTEIN-RELATED"/>
    <property type="match status" value="1"/>
</dbReference>
<feature type="transmembrane region" description="Helical" evidence="5">
    <location>
        <begin position="171"/>
        <end position="189"/>
    </location>
</feature>
<keyword evidence="3 5" id="KW-1133">Transmembrane helix</keyword>
<organism evidence="6 7">
    <name type="scientific">Actinomortierella ambigua</name>
    <dbReference type="NCBI Taxonomy" id="1343610"/>
    <lineage>
        <taxon>Eukaryota</taxon>
        <taxon>Fungi</taxon>
        <taxon>Fungi incertae sedis</taxon>
        <taxon>Mucoromycota</taxon>
        <taxon>Mortierellomycotina</taxon>
        <taxon>Mortierellomycetes</taxon>
        <taxon>Mortierellales</taxon>
        <taxon>Mortierellaceae</taxon>
        <taxon>Actinomortierella</taxon>
    </lineage>
</organism>
<evidence type="ECO:0000313" key="6">
    <source>
        <dbReference type="EMBL" id="KAG0261090.1"/>
    </source>
</evidence>
<dbReference type="AlphaFoldDB" id="A0A9P6U583"/>
<proteinExistence type="predicted"/>
<accession>A0A9P6U583</accession>
<feature type="transmembrane region" description="Helical" evidence="5">
    <location>
        <begin position="57"/>
        <end position="81"/>
    </location>
</feature>
<evidence type="ECO:0000256" key="4">
    <source>
        <dbReference type="ARBA" id="ARBA00023136"/>
    </source>
</evidence>